<sequence>MKFNVEIKYFGEPAKYDEKNNKVFTYMKEYKISHDGDYIDAMRKELMFIKKKEYKGLYSIRFYIQ</sequence>
<dbReference type="EMBL" id="MT144184">
    <property type="protein sequence ID" value="QJA50265.1"/>
    <property type="molecule type" value="Genomic_DNA"/>
</dbReference>
<accession>A0A6H1ZSL0</accession>
<reference evidence="1" key="1">
    <citation type="submission" date="2020-03" db="EMBL/GenBank/DDBJ databases">
        <title>The deep terrestrial virosphere.</title>
        <authorList>
            <person name="Holmfeldt K."/>
            <person name="Nilsson E."/>
            <person name="Simone D."/>
            <person name="Lopez-Fernandez M."/>
            <person name="Wu X."/>
            <person name="de Brujin I."/>
            <person name="Lundin D."/>
            <person name="Andersson A."/>
            <person name="Bertilsson S."/>
            <person name="Dopson M."/>
        </authorList>
    </citation>
    <scope>NUCLEOTIDE SEQUENCE</scope>
    <source>
        <strain evidence="1">TM448A01659</strain>
    </source>
</reference>
<name>A0A6H1ZSL0_9ZZZZ</name>
<dbReference type="AlphaFoldDB" id="A0A6H1ZSL0"/>
<proteinExistence type="predicted"/>
<organism evidence="1">
    <name type="scientific">viral metagenome</name>
    <dbReference type="NCBI Taxonomy" id="1070528"/>
    <lineage>
        <taxon>unclassified sequences</taxon>
        <taxon>metagenomes</taxon>
        <taxon>organismal metagenomes</taxon>
    </lineage>
</organism>
<gene>
    <name evidence="1" type="ORF">TM448A01659_0007</name>
</gene>
<protein>
    <submittedName>
        <fullName evidence="1">Uncharacterized protein</fullName>
    </submittedName>
</protein>
<evidence type="ECO:0000313" key="1">
    <source>
        <dbReference type="EMBL" id="QJA50265.1"/>
    </source>
</evidence>